<dbReference type="GO" id="GO:0070004">
    <property type="term" value="F:cysteine-type exopeptidase activity"/>
    <property type="evidence" value="ECO:0007669"/>
    <property type="project" value="InterPro"/>
</dbReference>
<keyword evidence="3" id="KW-0732">Signal</keyword>
<name>A0A8J5X6M5_DIALT</name>
<protein>
    <recommendedName>
        <fullName evidence="6">Dipeptidase</fullName>
    </recommendedName>
</protein>
<gene>
    <name evidence="4" type="ORF">KFE25_013183</name>
</gene>
<sequence length="726" mass="77519">MRGLTLLALGGALLAPCVEACTAIGVGRLASTDGSVMVAHTDDSGGMGDPRLARVPARDWPEGSMRPVYLSIADYPRMIAPERSESYAPLNEAQKRLPWAAPIGFIPQVNHTFAYWDVDYGLGNEHGLVLAETTCAGRWGAAPVGQPNGTALFGIEELSKIALERCATARCAVSTMGELAEAYGYYGGNSHMGAFVPWAGTQTDEEGEALIVGDAAGELWVFHILPGPDGGAVWAAQRMPEESVTIVANMFIIRGMDLADPATFRASRGIEELAAKLNLCRGAFDFTEAFSGDFKAPSRTDALVDAFYTGRRLWRVYDLLAPGLKLDPELGALQEVQTYPLSVVPEAKVSPQRVMSILRDHFEGTPYDLTKGPAAGPYGSPNRWDGANGESEVRRGAWERAISIHRTIFSFVAQARPAQPLPDGAAESAAAAELRGALSGLVWFGEDSPHATCFAPLFLAQKSYSPAWTHGTMAVFDEGSAWWAAQTVKRVMDLNYAAMLPHVQAAQASCEADGAALVEAADRNASALIATASDAAEAKAAMLAQVAHAASEHADGVVRQWRALLADLFVSFKNGYNNTVLLEGSIMHERNLGYPAWWLREVGYGSWSDESDAAQAGALVRLLGRKEAARYLPAESLAKLDESVAPSAAALLRAARDPATRAFGRALLPCAFASFALGAAALYAAQRAAETVRARRRTYGRWPGAATSLLGAHEGERLNAELIARI</sequence>
<evidence type="ECO:0000313" key="4">
    <source>
        <dbReference type="EMBL" id="KAG8460533.1"/>
    </source>
</evidence>
<keyword evidence="2" id="KW-0812">Transmembrane</keyword>
<feature type="chain" id="PRO_5035223702" description="Dipeptidase" evidence="3">
    <location>
        <begin position="21"/>
        <end position="726"/>
    </location>
</feature>
<keyword evidence="2" id="KW-0472">Membrane</keyword>
<evidence type="ECO:0008006" key="6">
    <source>
        <dbReference type="Google" id="ProtNLM"/>
    </source>
</evidence>
<dbReference type="GO" id="GO:0016805">
    <property type="term" value="F:dipeptidase activity"/>
    <property type="evidence" value="ECO:0007669"/>
    <property type="project" value="InterPro"/>
</dbReference>
<evidence type="ECO:0000256" key="3">
    <source>
        <dbReference type="SAM" id="SignalP"/>
    </source>
</evidence>
<organism evidence="4 5">
    <name type="scientific">Diacronema lutheri</name>
    <name type="common">Unicellular marine alga</name>
    <name type="synonym">Monochrysis lutheri</name>
    <dbReference type="NCBI Taxonomy" id="2081491"/>
    <lineage>
        <taxon>Eukaryota</taxon>
        <taxon>Haptista</taxon>
        <taxon>Haptophyta</taxon>
        <taxon>Pavlovophyceae</taxon>
        <taxon>Pavlovales</taxon>
        <taxon>Pavlovaceae</taxon>
        <taxon>Diacronema</taxon>
    </lineage>
</organism>
<proteinExistence type="inferred from homology"/>
<feature type="transmembrane region" description="Helical" evidence="2">
    <location>
        <begin position="666"/>
        <end position="685"/>
    </location>
</feature>
<dbReference type="OMA" id="WVASHIY"/>
<comment type="caution">
    <text evidence="4">The sequence shown here is derived from an EMBL/GenBank/DDBJ whole genome shotgun (WGS) entry which is preliminary data.</text>
</comment>
<dbReference type="AlphaFoldDB" id="A0A8J5X6M5"/>
<evidence type="ECO:0000313" key="5">
    <source>
        <dbReference type="Proteomes" id="UP000751190"/>
    </source>
</evidence>
<dbReference type="InterPro" id="IPR005322">
    <property type="entry name" value="Peptidase_C69"/>
</dbReference>
<reference evidence="4" key="1">
    <citation type="submission" date="2021-05" db="EMBL/GenBank/DDBJ databases">
        <title>The genome of the haptophyte Pavlova lutheri (Diacronema luteri, Pavlovales) - a model for lipid biosynthesis in eukaryotic algae.</title>
        <authorList>
            <person name="Hulatt C.J."/>
            <person name="Posewitz M.C."/>
        </authorList>
    </citation>
    <scope>NUCLEOTIDE SEQUENCE</scope>
    <source>
        <strain evidence="4">NIVA-4/92</strain>
    </source>
</reference>
<dbReference type="EMBL" id="JAGTXO010000032">
    <property type="protein sequence ID" value="KAG8460533.1"/>
    <property type="molecule type" value="Genomic_DNA"/>
</dbReference>
<evidence type="ECO:0000256" key="1">
    <source>
        <dbReference type="ARBA" id="ARBA00005705"/>
    </source>
</evidence>
<dbReference type="GO" id="GO:0006508">
    <property type="term" value="P:proteolysis"/>
    <property type="evidence" value="ECO:0007669"/>
    <property type="project" value="InterPro"/>
</dbReference>
<dbReference type="PANTHER" id="PTHR12994:SF17">
    <property type="entry name" value="LD30995P"/>
    <property type="match status" value="1"/>
</dbReference>
<keyword evidence="2" id="KW-1133">Transmembrane helix</keyword>
<dbReference type="Proteomes" id="UP000751190">
    <property type="component" value="Unassembled WGS sequence"/>
</dbReference>
<comment type="similarity">
    <text evidence="1">Belongs to the peptidase C69 family. Secernin subfamily.</text>
</comment>
<dbReference type="Pfam" id="PF03577">
    <property type="entry name" value="Peptidase_C69"/>
    <property type="match status" value="1"/>
</dbReference>
<dbReference type="OrthoDB" id="5175656at2759"/>
<accession>A0A8J5X6M5</accession>
<keyword evidence="5" id="KW-1185">Reference proteome</keyword>
<dbReference type="PANTHER" id="PTHR12994">
    <property type="entry name" value="SECERNIN"/>
    <property type="match status" value="1"/>
</dbReference>
<evidence type="ECO:0000256" key="2">
    <source>
        <dbReference type="SAM" id="Phobius"/>
    </source>
</evidence>
<feature type="signal peptide" evidence="3">
    <location>
        <begin position="1"/>
        <end position="20"/>
    </location>
</feature>